<dbReference type="PANTHER" id="PTHR15020">
    <property type="entry name" value="FLAVIN REDUCTASE-RELATED"/>
    <property type="match status" value="1"/>
</dbReference>
<accession>A0ABQ2W0U1</accession>
<reference evidence="3" key="1">
    <citation type="journal article" date="2019" name="Int. J. Syst. Evol. Microbiol.">
        <title>The Global Catalogue of Microorganisms (GCM) 10K type strain sequencing project: providing services to taxonomists for standard genome sequencing and annotation.</title>
        <authorList>
            <consortium name="The Broad Institute Genomics Platform"/>
            <consortium name="The Broad Institute Genome Sequencing Center for Infectious Disease"/>
            <person name="Wu L."/>
            <person name="Ma J."/>
        </authorList>
    </citation>
    <scope>NUCLEOTIDE SEQUENCE [LARGE SCALE GENOMIC DNA]</scope>
    <source>
        <strain evidence="3">JCM 4376</strain>
    </source>
</reference>
<dbReference type="InterPro" id="IPR036291">
    <property type="entry name" value="NAD(P)-bd_dom_sf"/>
</dbReference>
<keyword evidence="3" id="KW-1185">Reference proteome</keyword>
<evidence type="ECO:0000259" key="1">
    <source>
        <dbReference type="Pfam" id="PF13460"/>
    </source>
</evidence>
<evidence type="ECO:0000313" key="2">
    <source>
        <dbReference type="EMBL" id="GGV88142.1"/>
    </source>
</evidence>
<sequence>MHVVVAGGHGRVALAVSRLLTARGRRVSGLIRRPEQAADVRAAGAVPVLLDLATATVEQFAGLLTGADAVLYAAGAGLGETPDRASPVDRDSALALADAAQLVGVRRYVMLSSMGADPHSHYPKDPLVERYLRAKGEADENLLSRPSLDCTVLRPAWFRDGPGTGLVRLAAATGMGEVDRADTAAVLVALLNAPATAGRTLELVSGDTPVDEAVAALADPLDP</sequence>
<gene>
    <name evidence="2" type="ORF">GCM10015535_38790</name>
</gene>
<name>A0ABQ2W0U1_9ACTN</name>
<comment type="caution">
    <text evidence="2">The sequence shown here is derived from an EMBL/GenBank/DDBJ whole genome shotgun (WGS) entry which is preliminary data.</text>
</comment>
<dbReference type="SUPFAM" id="SSF51735">
    <property type="entry name" value="NAD(P)-binding Rossmann-fold domains"/>
    <property type="match status" value="1"/>
</dbReference>
<dbReference type="RefSeq" id="WP_189545000.1">
    <property type="nucleotide sequence ID" value="NZ_BMTF01000012.1"/>
</dbReference>
<dbReference type="EMBL" id="BMTF01000012">
    <property type="protein sequence ID" value="GGV88142.1"/>
    <property type="molecule type" value="Genomic_DNA"/>
</dbReference>
<protein>
    <submittedName>
        <fullName evidence="2">NAD-dependent dehydratase</fullName>
    </submittedName>
</protein>
<evidence type="ECO:0000313" key="3">
    <source>
        <dbReference type="Proteomes" id="UP000660675"/>
    </source>
</evidence>
<dbReference type="InterPro" id="IPR016040">
    <property type="entry name" value="NAD(P)-bd_dom"/>
</dbReference>
<dbReference type="Gene3D" id="3.40.50.720">
    <property type="entry name" value="NAD(P)-binding Rossmann-like Domain"/>
    <property type="match status" value="1"/>
</dbReference>
<dbReference type="Proteomes" id="UP000660675">
    <property type="component" value="Unassembled WGS sequence"/>
</dbReference>
<proteinExistence type="predicted"/>
<organism evidence="2 3">
    <name type="scientific">Streptomyces gelaticus</name>
    <dbReference type="NCBI Taxonomy" id="285446"/>
    <lineage>
        <taxon>Bacteria</taxon>
        <taxon>Bacillati</taxon>
        <taxon>Actinomycetota</taxon>
        <taxon>Actinomycetes</taxon>
        <taxon>Kitasatosporales</taxon>
        <taxon>Streptomycetaceae</taxon>
        <taxon>Streptomyces</taxon>
    </lineage>
</organism>
<dbReference type="Pfam" id="PF13460">
    <property type="entry name" value="NAD_binding_10"/>
    <property type="match status" value="1"/>
</dbReference>
<feature type="domain" description="NAD(P)-binding" evidence="1">
    <location>
        <begin position="7"/>
        <end position="194"/>
    </location>
</feature>
<dbReference type="PANTHER" id="PTHR15020:SF50">
    <property type="entry name" value="UPF0659 PROTEIN YMR090W"/>
    <property type="match status" value="1"/>
</dbReference>